<dbReference type="Proteomes" id="UP000664163">
    <property type="component" value="Unassembled WGS sequence"/>
</dbReference>
<evidence type="ECO:0000256" key="1">
    <source>
        <dbReference type="SAM" id="Phobius"/>
    </source>
</evidence>
<proteinExistence type="predicted"/>
<comment type="caution">
    <text evidence="2">The sequence shown here is derived from an EMBL/GenBank/DDBJ whole genome shotgun (WGS) entry which is preliminary data.</text>
</comment>
<feature type="transmembrane region" description="Helical" evidence="1">
    <location>
        <begin position="67"/>
        <end position="87"/>
    </location>
</feature>
<evidence type="ECO:0000313" key="2">
    <source>
        <dbReference type="EMBL" id="MBO0330296.1"/>
    </source>
</evidence>
<feature type="transmembrane region" description="Helical" evidence="1">
    <location>
        <begin position="94"/>
        <end position="111"/>
    </location>
</feature>
<name>A0ABS3EWI1_9FLAO</name>
<organism evidence="2 3">
    <name type="scientific">[Muricauda] lutisoli</name>
    <dbReference type="NCBI Taxonomy" id="2816035"/>
    <lineage>
        <taxon>Bacteria</taxon>
        <taxon>Pseudomonadati</taxon>
        <taxon>Bacteroidota</taxon>
        <taxon>Flavobacteriia</taxon>
        <taxon>Flavobacteriales</taxon>
        <taxon>Flavobacteriaceae</taxon>
        <taxon>Allomuricauda</taxon>
    </lineage>
</organism>
<reference evidence="2 3" key="1">
    <citation type="submission" date="2021-03" db="EMBL/GenBank/DDBJ databases">
        <title>Muricauda sp. CAU 1631 isolated from Incheon.</title>
        <authorList>
            <person name="Kim W."/>
        </authorList>
    </citation>
    <scope>NUCLEOTIDE SEQUENCE [LARGE SCALE GENOMIC DNA]</scope>
    <source>
        <strain evidence="2 3">CAU 1631</strain>
    </source>
</reference>
<keyword evidence="1" id="KW-1133">Transmembrane helix</keyword>
<keyword evidence="1" id="KW-0472">Membrane</keyword>
<gene>
    <name evidence="2" type="ORF">J0X13_07025</name>
</gene>
<evidence type="ECO:0008006" key="4">
    <source>
        <dbReference type="Google" id="ProtNLM"/>
    </source>
</evidence>
<sequence length="140" mass="15597">MKNKIGLIILILLLGYGIIRIGVGTVLLAQTSEIISFEELNDATLEVEKFINARSSKQLVPFTTSGYFAYILVMGILLTAGAVGIIARGKWGFYLLWIYIAMHAALFVNYQEINPKIIVLAIQIILLVVLTYLRPAKRLN</sequence>
<dbReference type="EMBL" id="JAFLND010000001">
    <property type="protein sequence ID" value="MBO0330296.1"/>
    <property type="molecule type" value="Genomic_DNA"/>
</dbReference>
<evidence type="ECO:0000313" key="3">
    <source>
        <dbReference type="Proteomes" id="UP000664163"/>
    </source>
</evidence>
<protein>
    <recommendedName>
        <fullName evidence="4">DoxX family protein</fullName>
    </recommendedName>
</protein>
<dbReference type="RefSeq" id="WP_207070702.1">
    <property type="nucleotide sequence ID" value="NZ_JAFLND010000001.1"/>
</dbReference>
<accession>A0ABS3EWI1</accession>
<keyword evidence="1" id="KW-0812">Transmembrane</keyword>
<feature type="transmembrane region" description="Helical" evidence="1">
    <location>
        <begin position="117"/>
        <end position="133"/>
    </location>
</feature>
<keyword evidence="3" id="KW-1185">Reference proteome</keyword>
<feature type="transmembrane region" description="Helical" evidence="1">
    <location>
        <begin position="7"/>
        <end position="29"/>
    </location>
</feature>